<comment type="caution">
    <text evidence="2">The sequence shown here is derived from an EMBL/GenBank/DDBJ whole genome shotgun (WGS) entry which is preliminary data.</text>
</comment>
<dbReference type="CDD" id="cd02042">
    <property type="entry name" value="ParAB_family"/>
    <property type="match status" value="1"/>
</dbReference>
<name>A0A2S9Y103_9BACT</name>
<dbReference type="Gene3D" id="3.40.50.300">
    <property type="entry name" value="P-loop containing nucleotide triphosphate hydrolases"/>
    <property type="match status" value="1"/>
</dbReference>
<organism evidence="2 3">
    <name type="scientific">Enhygromyxa salina</name>
    <dbReference type="NCBI Taxonomy" id="215803"/>
    <lineage>
        <taxon>Bacteria</taxon>
        <taxon>Pseudomonadati</taxon>
        <taxon>Myxococcota</taxon>
        <taxon>Polyangia</taxon>
        <taxon>Nannocystales</taxon>
        <taxon>Nannocystaceae</taxon>
        <taxon>Enhygromyxa</taxon>
    </lineage>
</organism>
<dbReference type="Proteomes" id="UP000237968">
    <property type="component" value="Unassembled WGS sequence"/>
</dbReference>
<dbReference type="PANTHER" id="PTHR13696:SF52">
    <property type="entry name" value="PARA FAMILY PROTEIN CT_582"/>
    <property type="match status" value="1"/>
</dbReference>
<proteinExistence type="predicted"/>
<dbReference type="InterPro" id="IPR002586">
    <property type="entry name" value="CobQ/CobB/MinD/ParA_Nub-bd_dom"/>
</dbReference>
<reference evidence="2 3" key="1">
    <citation type="submission" date="2018-03" db="EMBL/GenBank/DDBJ databases">
        <title>Draft Genome Sequences of the Obligatory Marine Myxobacteria Enhygromyxa salina SWB005.</title>
        <authorList>
            <person name="Poehlein A."/>
            <person name="Moghaddam J.A."/>
            <person name="Harms H."/>
            <person name="Alanjari M."/>
            <person name="Koenig G.M."/>
            <person name="Daniel R."/>
            <person name="Schaeberle T.F."/>
        </authorList>
    </citation>
    <scope>NUCLEOTIDE SEQUENCE [LARGE SCALE GENOMIC DNA]</scope>
    <source>
        <strain evidence="2 3">SWB005</strain>
    </source>
</reference>
<keyword evidence="2" id="KW-0378">Hydrolase</keyword>
<keyword evidence="3" id="KW-1185">Reference proteome</keyword>
<dbReference type="OrthoDB" id="13869at2"/>
<evidence type="ECO:0000313" key="3">
    <source>
        <dbReference type="Proteomes" id="UP000237968"/>
    </source>
</evidence>
<dbReference type="Pfam" id="PF01656">
    <property type="entry name" value="CbiA"/>
    <property type="match status" value="1"/>
</dbReference>
<dbReference type="InterPro" id="IPR050678">
    <property type="entry name" value="DNA_Partitioning_ATPase"/>
</dbReference>
<dbReference type="EC" id="3.6.-.-" evidence="2"/>
<sequence>MRQKLDGIDRIDTVPPMLLALAGLKGGTGRTTLAVALAAEARARGRRTLLVDLDPRGDAHAWSLGAGSLAPTTLRLPGVAPGQAERLRGLAYGHDLTVIDTPTDPDALALVAEVAELMLVPCRPSPMDAWAAVDTVETCVCARSLANFRMQVAVVPNAVDPRTTIGAALPNDLRALGLPVLACSVARRVAHPEAMAHGSTASLDAPAGPAARDINELLEAIEALRTRYSDSHQLRH</sequence>
<evidence type="ECO:0000259" key="1">
    <source>
        <dbReference type="Pfam" id="PF01656"/>
    </source>
</evidence>
<dbReference type="SUPFAM" id="SSF52540">
    <property type="entry name" value="P-loop containing nucleoside triphosphate hydrolases"/>
    <property type="match status" value="1"/>
</dbReference>
<dbReference type="PIRSF" id="PIRSF009320">
    <property type="entry name" value="Nuc_binding_HP_1000"/>
    <property type="match status" value="1"/>
</dbReference>
<feature type="domain" description="CobQ/CobB/MinD/ParA nucleotide binding" evidence="1">
    <location>
        <begin position="20"/>
        <end position="199"/>
    </location>
</feature>
<accession>A0A2S9Y103</accession>
<gene>
    <name evidence="2" type="primary">soj</name>
    <name evidence="2" type="ORF">ENSA5_29540</name>
</gene>
<dbReference type="PANTHER" id="PTHR13696">
    <property type="entry name" value="P-LOOP CONTAINING NUCLEOSIDE TRIPHOSPHATE HYDROLASE"/>
    <property type="match status" value="1"/>
</dbReference>
<evidence type="ECO:0000313" key="2">
    <source>
        <dbReference type="EMBL" id="PRP98798.1"/>
    </source>
</evidence>
<dbReference type="AlphaFoldDB" id="A0A2S9Y103"/>
<dbReference type="GO" id="GO:0016787">
    <property type="term" value="F:hydrolase activity"/>
    <property type="evidence" value="ECO:0007669"/>
    <property type="project" value="UniProtKB-KW"/>
</dbReference>
<dbReference type="EMBL" id="PVNK01000144">
    <property type="protein sequence ID" value="PRP98798.1"/>
    <property type="molecule type" value="Genomic_DNA"/>
</dbReference>
<dbReference type="InterPro" id="IPR027417">
    <property type="entry name" value="P-loop_NTPase"/>
</dbReference>
<protein>
    <submittedName>
        <fullName evidence="2">Chromosome-partitioning ATPase Soj</fullName>
        <ecNumber evidence="2">3.6.-.-</ecNumber>
    </submittedName>
</protein>